<dbReference type="PRINTS" id="PR00778">
    <property type="entry name" value="HTHARSR"/>
</dbReference>
<dbReference type="PANTHER" id="PTHR33154:SF18">
    <property type="entry name" value="ARSENICAL RESISTANCE OPERON REPRESSOR"/>
    <property type="match status" value="1"/>
</dbReference>
<comment type="caution">
    <text evidence="5">The sequence shown here is derived from an EMBL/GenBank/DDBJ whole genome shotgun (WGS) entry which is preliminary data.</text>
</comment>
<dbReference type="SMART" id="SM00418">
    <property type="entry name" value="HTH_ARSR"/>
    <property type="match status" value="1"/>
</dbReference>
<evidence type="ECO:0000259" key="4">
    <source>
        <dbReference type="PROSITE" id="PS50987"/>
    </source>
</evidence>
<keyword evidence="2" id="KW-0238">DNA-binding</keyword>
<keyword evidence="1" id="KW-0805">Transcription regulation</keyword>
<dbReference type="PANTHER" id="PTHR33154">
    <property type="entry name" value="TRANSCRIPTIONAL REGULATOR, ARSR FAMILY"/>
    <property type="match status" value="1"/>
</dbReference>
<evidence type="ECO:0000256" key="2">
    <source>
        <dbReference type="ARBA" id="ARBA00023125"/>
    </source>
</evidence>
<evidence type="ECO:0000256" key="3">
    <source>
        <dbReference type="ARBA" id="ARBA00023163"/>
    </source>
</evidence>
<keyword evidence="6" id="KW-1185">Reference proteome</keyword>
<dbReference type="InterPro" id="IPR001845">
    <property type="entry name" value="HTH_ArsR_DNA-bd_dom"/>
</dbReference>
<dbReference type="Gene3D" id="1.10.10.10">
    <property type="entry name" value="Winged helix-like DNA-binding domain superfamily/Winged helix DNA-binding domain"/>
    <property type="match status" value="1"/>
</dbReference>
<dbReference type="InterPro" id="IPR036388">
    <property type="entry name" value="WH-like_DNA-bd_sf"/>
</dbReference>
<name>A0AAX2SD86_KOCRH</name>
<keyword evidence="3" id="KW-0804">Transcription</keyword>
<dbReference type="SUPFAM" id="SSF46785">
    <property type="entry name" value="Winged helix' DNA-binding domain"/>
    <property type="match status" value="1"/>
</dbReference>
<dbReference type="GO" id="GO:0003677">
    <property type="term" value="F:DNA binding"/>
    <property type="evidence" value="ECO:0007669"/>
    <property type="project" value="UniProtKB-KW"/>
</dbReference>
<evidence type="ECO:0000313" key="6">
    <source>
        <dbReference type="Proteomes" id="UP000298017"/>
    </source>
</evidence>
<proteinExistence type="predicted"/>
<dbReference type="EMBL" id="SPNK01000007">
    <property type="protein sequence ID" value="TFI00957.1"/>
    <property type="molecule type" value="Genomic_DNA"/>
</dbReference>
<evidence type="ECO:0000256" key="1">
    <source>
        <dbReference type="ARBA" id="ARBA00023015"/>
    </source>
</evidence>
<dbReference type="PROSITE" id="PS50987">
    <property type="entry name" value="HTH_ARSR_2"/>
    <property type="match status" value="1"/>
</dbReference>
<dbReference type="InterPro" id="IPR051081">
    <property type="entry name" value="HTH_MetalResp_TranReg"/>
</dbReference>
<dbReference type="CDD" id="cd00090">
    <property type="entry name" value="HTH_ARSR"/>
    <property type="match status" value="1"/>
</dbReference>
<accession>A0AAX2SD86</accession>
<dbReference type="RefSeq" id="WP_135010672.1">
    <property type="nucleotide sequence ID" value="NZ_JAYEXM010000002.1"/>
</dbReference>
<sequence length="99" mass="10830">MTSVELHIDNAPDGVERSAAVFKALADPVRLSLYLAIRKALPGSICVCDLPDFDLSQATISHHLRKLREAGLVSSRRQGTWVHYTAQEGVFELAVDSVV</sequence>
<dbReference type="Proteomes" id="UP000298017">
    <property type="component" value="Unassembled WGS sequence"/>
</dbReference>
<feature type="domain" description="HTH arsR-type" evidence="4">
    <location>
        <begin position="10"/>
        <end position="99"/>
    </location>
</feature>
<protein>
    <submittedName>
        <fullName evidence="5">ArsR family transcriptional regulator</fullName>
    </submittedName>
</protein>
<dbReference type="InterPro" id="IPR011991">
    <property type="entry name" value="ArsR-like_HTH"/>
</dbReference>
<gene>
    <name evidence="5" type="ORF">E4P33_07740</name>
</gene>
<evidence type="ECO:0000313" key="5">
    <source>
        <dbReference type="EMBL" id="TFI00957.1"/>
    </source>
</evidence>
<dbReference type="AlphaFoldDB" id="A0AAX2SD86"/>
<organism evidence="5 6">
    <name type="scientific">Kocuria rhizophila</name>
    <dbReference type="NCBI Taxonomy" id="72000"/>
    <lineage>
        <taxon>Bacteria</taxon>
        <taxon>Bacillati</taxon>
        <taxon>Actinomycetota</taxon>
        <taxon>Actinomycetes</taxon>
        <taxon>Micrococcales</taxon>
        <taxon>Micrococcaceae</taxon>
        <taxon>Kocuria</taxon>
    </lineage>
</organism>
<dbReference type="NCBIfam" id="NF033788">
    <property type="entry name" value="HTH_metalloreg"/>
    <property type="match status" value="1"/>
</dbReference>
<dbReference type="GO" id="GO:0003700">
    <property type="term" value="F:DNA-binding transcription factor activity"/>
    <property type="evidence" value="ECO:0007669"/>
    <property type="project" value="InterPro"/>
</dbReference>
<dbReference type="InterPro" id="IPR036390">
    <property type="entry name" value="WH_DNA-bd_sf"/>
</dbReference>
<dbReference type="Pfam" id="PF01022">
    <property type="entry name" value="HTH_5"/>
    <property type="match status" value="1"/>
</dbReference>
<reference evidence="5 6" key="1">
    <citation type="submission" date="2019-03" db="EMBL/GenBank/DDBJ databases">
        <title>Genome Sequencing and Assembly of Various Microbes Isolated from Alder Root Nodule.</title>
        <authorList>
            <person name="Swanson E."/>
            <person name="Sevigny J.L."/>
            <person name="Pesce C."/>
            <person name="Davis I."/>
            <person name="Kleiner V."/>
            <person name="Tisa L."/>
        </authorList>
    </citation>
    <scope>NUCLEOTIDE SEQUENCE [LARGE SCALE GENOMIC DNA]</scope>
    <source>
        <strain evidence="5 6">4R-31</strain>
    </source>
</reference>